<reference evidence="7" key="1">
    <citation type="journal article" date="2022" name="Front. Microbiol.">
        <title>New perspectives on an old grouping: The genomic and phenotypic variability of Oxalobacter formigenes and the implications for calcium oxalate stone prevention.</title>
        <authorList>
            <person name="Chmiel J.A."/>
            <person name="Carr C."/>
            <person name="Stuivenberg G.A."/>
            <person name="Venema R."/>
            <person name="Chanyi R.M."/>
            <person name="Al K.F."/>
            <person name="Giguere D."/>
            <person name="Say H."/>
            <person name="Akouris P.P."/>
            <person name="Dominguez Romero S.A."/>
            <person name="Kwong A."/>
            <person name="Tai V."/>
            <person name="Koval S.F."/>
            <person name="Razvi H."/>
            <person name="Bjazevic J."/>
            <person name="Burton J.P."/>
        </authorList>
    </citation>
    <scope>NUCLEOTIDE SEQUENCE</scope>
    <source>
        <strain evidence="7">WoOx3</strain>
    </source>
</reference>
<dbReference type="KEGG" id="ovb:NB640_00370"/>
<dbReference type="EMBL" id="CP098242">
    <property type="protein sequence ID" value="WAW10163.1"/>
    <property type="molecule type" value="Genomic_DNA"/>
</dbReference>
<dbReference type="PANTHER" id="PTHR43673">
    <property type="entry name" value="NAD(P)H NITROREDUCTASE YDGI-RELATED"/>
    <property type="match status" value="1"/>
</dbReference>
<evidence type="ECO:0000313" key="7">
    <source>
        <dbReference type="EMBL" id="WAW10163.1"/>
    </source>
</evidence>
<dbReference type="InterPro" id="IPR029479">
    <property type="entry name" value="Nitroreductase"/>
</dbReference>
<organism evidence="7 8">
    <name type="scientific">Oxalobacter vibrioformis</name>
    <dbReference type="NCBI Taxonomy" id="933080"/>
    <lineage>
        <taxon>Bacteria</taxon>
        <taxon>Pseudomonadati</taxon>
        <taxon>Pseudomonadota</taxon>
        <taxon>Betaproteobacteria</taxon>
        <taxon>Burkholderiales</taxon>
        <taxon>Oxalobacteraceae</taxon>
        <taxon>Oxalobacter</taxon>
    </lineage>
</organism>
<keyword evidence="4" id="KW-0288">FMN</keyword>
<evidence type="ECO:0000256" key="2">
    <source>
        <dbReference type="ARBA" id="ARBA00007118"/>
    </source>
</evidence>
<protein>
    <submittedName>
        <fullName evidence="7">Nitroreductase family protein</fullName>
    </submittedName>
</protein>
<dbReference type="Pfam" id="PF00881">
    <property type="entry name" value="Nitroreductase"/>
    <property type="match status" value="2"/>
</dbReference>
<feature type="domain" description="Nitroreductase" evidence="6">
    <location>
        <begin position="8"/>
        <end position="61"/>
    </location>
</feature>
<dbReference type="GO" id="GO:0016491">
    <property type="term" value="F:oxidoreductase activity"/>
    <property type="evidence" value="ECO:0007669"/>
    <property type="project" value="UniProtKB-KW"/>
</dbReference>
<evidence type="ECO:0000256" key="5">
    <source>
        <dbReference type="ARBA" id="ARBA00023002"/>
    </source>
</evidence>
<dbReference type="AlphaFoldDB" id="A0A9E9M0B2"/>
<evidence type="ECO:0000256" key="1">
    <source>
        <dbReference type="ARBA" id="ARBA00001917"/>
    </source>
</evidence>
<keyword evidence="5" id="KW-0560">Oxidoreductase</keyword>
<keyword evidence="8" id="KW-1185">Reference proteome</keyword>
<evidence type="ECO:0000313" key="8">
    <source>
        <dbReference type="Proteomes" id="UP001156215"/>
    </source>
</evidence>
<dbReference type="Gene3D" id="3.40.109.10">
    <property type="entry name" value="NADH Oxidase"/>
    <property type="match status" value="1"/>
</dbReference>
<name>A0A9E9M0B2_9BURK</name>
<accession>A0A9E9M0B2</accession>
<dbReference type="PANTHER" id="PTHR43673:SF2">
    <property type="entry name" value="NITROREDUCTASE"/>
    <property type="match status" value="1"/>
</dbReference>
<evidence type="ECO:0000256" key="3">
    <source>
        <dbReference type="ARBA" id="ARBA00022630"/>
    </source>
</evidence>
<proteinExistence type="inferred from homology"/>
<dbReference type="RefSeq" id="WP_269309165.1">
    <property type="nucleotide sequence ID" value="NZ_CP098242.1"/>
</dbReference>
<feature type="domain" description="Nitroreductase" evidence="6">
    <location>
        <begin position="67"/>
        <end position="146"/>
    </location>
</feature>
<evidence type="ECO:0000259" key="6">
    <source>
        <dbReference type="Pfam" id="PF00881"/>
    </source>
</evidence>
<dbReference type="InterPro" id="IPR000415">
    <property type="entry name" value="Nitroreductase-like"/>
</dbReference>
<dbReference type="CDD" id="cd20609">
    <property type="entry name" value="nitroreductase"/>
    <property type="match status" value="1"/>
</dbReference>
<sequence length="174" mass="19571">MRFNDLAAKRYSVRKFTTQEVEKEKLEYVLKAGQLAPTAGNLQPWRVLVVEDRQARAKLRECTAYHFNAPVALLVCAKKEEAWNRSYDGKNSGDIDCSIVTTQMMLAAADIGLGTTWVMHFDPVRMREAFAIPSSLEPLSLLVMGYPAEDAAPNPKHTERKSLEETVFYNVFAG</sequence>
<comment type="cofactor">
    <cofactor evidence="1">
        <name>FMN</name>
        <dbReference type="ChEBI" id="CHEBI:58210"/>
    </cofactor>
</comment>
<keyword evidence="3" id="KW-0285">Flavoprotein</keyword>
<gene>
    <name evidence="7" type="ORF">NB640_00370</name>
</gene>
<dbReference type="SUPFAM" id="SSF55469">
    <property type="entry name" value="FMN-dependent nitroreductase-like"/>
    <property type="match status" value="1"/>
</dbReference>
<evidence type="ECO:0000256" key="4">
    <source>
        <dbReference type="ARBA" id="ARBA00022643"/>
    </source>
</evidence>
<dbReference type="Proteomes" id="UP001156215">
    <property type="component" value="Chromosome"/>
</dbReference>
<comment type="similarity">
    <text evidence="2">Belongs to the nitroreductase family.</text>
</comment>